<proteinExistence type="predicted"/>
<dbReference type="AlphaFoldDB" id="A0A918JYB4"/>
<comment type="caution">
    <text evidence="2">The sequence shown here is derived from an EMBL/GenBank/DDBJ whole genome shotgun (WGS) entry which is preliminary data.</text>
</comment>
<keyword evidence="3" id="KW-1185">Reference proteome</keyword>
<organism evidence="2 3">
    <name type="scientific">Aquimarina muelleri</name>
    <dbReference type="NCBI Taxonomy" id="279356"/>
    <lineage>
        <taxon>Bacteria</taxon>
        <taxon>Pseudomonadati</taxon>
        <taxon>Bacteroidota</taxon>
        <taxon>Flavobacteriia</taxon>
        <taxon>Flavobacteriales</taxon>
        <taxon>Flavobacteriaceae</taxon>
        <taxon>Aquimarina</taxon>
    </lineage>
</organism>
<gene>
    <name evidence="2" type="ORF">GCM10007384_30710</name>
</gene>
<feature type="chain" id="PRO_5037800985" description="DUF4369 domain-containing protein" evidence="1">
    <location>
        <begin position="28"/>
        <end position="206"/>
    </location>
</feature>
<evidence type="ECO:0000313" key="2">
    <source>
        <dbReference type="EMBL" id="GGX27244.1"/>
    </source>
</evidence>
<name>A0A918JYB4_9FLAO</name>
<evidence type="ECO:0000256" key="1">
    <source>
        <dbReference type="SAM" id="SignalP"/>
    </source>
</evidence>
<keyword evidence="1" id="KW-0732">Signal</keyword>
<accession>A0A918JYB4</accession>
<feature type="signal peptide" evidence="1">
    <location>
        <begin position="1"/>
        <end position="27"/>
    </location>
</feature>
<evidence type="ECO:0000313" key="3">
    <source>
        <dbReference type="Proteomes" id="UP000601108"/>
    </source>
</evidence>
<evidence type="ECO:0008006" key="4">
    <source>
        <dbReference type="Google" id="ProtNLM"/>
    </source>
</evidence>
<sequence>MYRLNIYNTKKLFLIPVVLCFFVQLQAQNDQISIDRVNDKEFTVSTVNGIPFTVVLEKSNNDGQYHLASNGNLTFKLEDMIDTRSTLRIVFEEEMYHSLENKLLEQYRSDVDWIKSVLDIEEGEFEIFPSRPVFTDQGLEKLKGKVFEYTTTDKKENDFNKWIEKINYSVGAGRFFNDLYAASNGENNGQRHNFLPINIYEALQNR</sequence>
<protein>
    <recommendedName>
        <fullName evidence="4">DUF4369 domain-containing protein</fullName>
    </recommendedName>
</protein>
<dbReference type="RefSeq" id="WP_027412752.1">
    <property type="nucleotide sequence ID" value="NZ_BMWS01000023.1"/>
</dbReference>
<reference evidence="2 3" key="1">
    <citation type="journal article" date="2014" name="Int. J. Syst. Evol. Microbiol.">
        <title>Complete genome sequence of Corynebacterium casei LMG S-19264T (=DSM 44701T), isolated from a smear-ripened cheese.</title>
        <authorList>
            <consortium name="US DOE Joint Genome Institute (JGI-PGF)"/>
            <person name="Walter F."/>
            <person name="Albersmeier A."/>
            <person name="Kalinowski J."/>
            <person name="Ruckert C."/>
        </authorList>
    </citation>
    <scope>NUCLEOTIDE SEQUENCE [LARGE SCALE GENOMIC DNA]</scope>
    <source>
        <strain evidence="2 3">KCTC 12285</strain>
    </source>
</reference>
<dbReference type="EMBL" id="BMWS01000023">
    <property type="protein sequence ID" value="GGX27244.1"/>
    <property type="molecule type" value="Genomic_DNA"/>
</dbReference>
<dbReference type="Proteomes" id="UP000601108">
    <property type="component" value="Unassembled WGS sequence"/>
</dbReference>